<dbReference type="Proteomes" id="UP000199310">
    <property type="component" value="Unassembled WGS sequence"/>
</dbReference>
<proteinExistence type="predicted"/>
<dbReference type="AlphaFoldDB" id="A0A1I0PMB0"/>
<reference evidence="2" key="1">
    <citation type="submission" date="2016-10" db="EMBL/GenBank/DDBJ databases">
        <authorList>
            <person name="Varghese N."/>
            <person name="Submissions S."/>
        </authorList>
    </citation>
    <scope>NUCLEOTIDE SEQUENCE [LARGE SCALE GENOMIC DNA]</scope>
    <source>
        <strain evidence="2">DSM 3695</strain>
    </source>
</reference>
<dbReference type="RefSeq" id="WP_089891030.1">
    <property type="nucleotide sequence ID" value="NZ_FOJG01000001.1"/>
</dbReference>
<name>A0A1I0PMB0_9BACT</name>
<evidence type="ECO:0000313" key="1">
    <source>
        <dbReference type="EMBL" id="SEW15506.1"/>
    </source>
</evidence>
<protein>
    <submittedName>
        <fullName evidence="1">Uncharacterized protein</fullName>
    </submittedName>
</protein>
<sequence length="113" mass="12444">MKLPAVFRALLPTCVAILCAFSSVKKPLKSTEPWAVESSDANYYYLAEEVGGGDEIEGIDYLCNVQSNTTCTIQIDVVNITVDPITGKLRILKSGVIFVIFLNRKFVDLNPTK</sequence>
<dbReference type="EMBL" id="FOJG01000001">
    <property type="protein sequence ID" value="SEW15506.1"/>
    <property type="molecule type" value="Genomic_DNA"/>
</dbReference>
<keyword evidence="2" id="KW-1185">Reference proteome</keyword>
<organism evidence="1 2">
    <name type="scientific">Chitinophaga arvensicola</name>
    <dbReference type="NCBI Taxonomy" id="29529"/>
    <lineage>
        <taxon>Bacteria</taxon>
        <taxon>Pseudomonadati</taxon>
        <taxon>Bacteroidota</taxon>
        <taxon>Chitinophagia</taxon>
        <taxon>Chitinophagales</taxon>
        <taxon>Chitinophagaceae</taxon>
        <taxon>Chitinophaga</taxon>
    </lineage>
</organism>
<evidence type="ECO:0000313" key="2">
    <source>
        <dbReference type="Proteomes" id="UP000199310"/>
    </source>
</evidence>
<accession>A0A1I0PMB0</accession>
<gene>
    <name evidence="1" type="ORF">SAMN04488122_0866</name>
</gene>